<name>A0A031GG20_9BURK</name>
<proteinExistence type="predicted"/>
<gene>
    <name evidence="1" type="ORF">FHI69_27100</name>
</gene>
<evidence type="ECO:0000313" key="2">
    <source>
        <dbReference type="Proteomes" id="UP000305681"/>
    </source>
</evidence>
<dbReference type="Proteomes" id="UP000305681">
    <property type="component" value="Unassembled WGS sequence"/>
</dbReference>
<evidence type="ECO:0000313" key="1">
    <source>
        <dbReference type="EMBL" id="TNC72093.1"/>
    </source>
</evidence>
<sequence length="67" mass="8310">MRHRLPYRRSGYVSDFTRFIDGYLQTHPEVLESQRRGWRIWWERPAKLRELELIHADSVPEPPYHYD</sequence>
<dbReference type="AlphaFoldDB" id="A0A031GG20"/>
<dbReference type="OrthoDB" id="5296692at2"/>
<dbReference type="Pfam" id="PF11943">
    <property type="entry name" value="DUF3460"/>
    <property type="match status" value="1"/>
</dbReference>
<dbReference type="InterPro" id="IPR021853">
    <property type="entry name" value="DUF3460"/>
</dbReference>
<organism evidence="1 2">
    <name type="scientific">Janthinobacterium lividum</name>
    <dbReference type="NCBI Taxonomy" id="29581"/>
    <lineage>
        <taxon>Bacteria</taxon>
        <taxon>Pseudomonadati</taxon>
        <taxon>Pseudomonadota</taxon>
        <taxon>Betaproteobacteria</taxon>
        <taxon>Burkholderiales</taxon>
        <taxon>Oxalobacteraceae</taxon>
        <taxon>Janthinobacterium</taxon>
    </lineage>
</organism>
<comment type="caution">
    <text evidence="1">The sequence shown here is derived from an EMBL/GenBank/DDBJ whole genome shotgun (WGS) entry which is preliminary data.</text>
</comment>
<dbReference type="EMBL" id="VDGE01000018">
    <property type="protein sequence ID" value="TNC72093.1"/>
    <property type="molecule type" value="Genomic_DNA"/>
</dbReference>
<protein>
    <submittedName>
        <fullName evidence="1">DUF3460 family protein</fullName>
    </submittedName>
</protein>
<accession>A0A031GG20</accession>
<dbReference type="eggNOG" id="ENOG50308G7">
    <property type="taxonomic scope" value="Bacteria"/>
</dbReference>
<reference evidence="1 2" key="1">
    <citation type="submission" date="2019-06" db="EMBL/GenBank/DDBJ databases">
        <title>Genome sequence of Janthinobacterium lividum UCD_MED1.</title>
        <authorList>
            <person name="De Leon M.E."/>
            <person name="Jospin G."/>
        </authorList>
    </citation>
    <scope>NUCLEOTIDE SEQUENCE [LARGE SCALE GENOMIC DNA]</scope>
    <source>
        <strain evidence="1 2">UCD_MED1</strain>
    </source>
</reference>
<dbReference type="RefSeq" id="WP_034757739.1">
    <property type="nucleotide sequence ID" value="NZ_JFYR01000034.1"/>
</dbReference>